<proteinExistence type="predicted"/>
<dbReference type="PROSITE" id="PS51257">
    <property type="entry name" value="PROKAR_LIPOPROTEIN"/>
    <property type="match status" value="1"/>
</dbReference>
<dbReference type="AlphaFoldDB" id="L8GSP2"/>
<evidence type="ECO:0000256" key="1">
    <source>
        <dbReference type="SAM" id="SignalP"/>
    </source>
</evidence>
<name>L8GSP2_ACACF</name>
<feature type="chain" id="PRO_5003990045" evidence="1">
    <location>
        <begin position="25"/>
        <end position="309"/>
    </location>
</feature>
<dbReference type="GeneID" id="14916209"/>
<keyword evidence="3" id="KW-1185">Reference proteome</keyword>
<dbReference type="KEGG" id="acan:ACA1_164740"/>
<dbReference type="VEuPathDB" id="AmoebaDB:ACA1_164740"/>
<reference evidence="2 3" key="1">
    <citation type="journal article" date="2013" name="Genome Biol.">
        <title>Genome of Acanthamoeba castellanii highlights extensive lateral gene transfer and early evolution of tyrosine kinase signaling.</title>
        <authorList>
            <person name="Clarke M."/>
            <person name="Lohan A.J."/>
            <person name="Liu B."/>
            <person name="Lagkouvardos I."/>
            <person name="Roy S."/>
            <person name="Zafar N."/>
            <person name="Bertelli C."/>
            <person name="Schilde C."/>
            <person name="Kianianmomeni A."/>
            <person name="Burglin T.R."/>
            <person name="Frech C."/>
            <person name="Turcotte B."/>
            <person name="Kopec K.O."/>
            <person name="Synnott J.M."/>
            <person name="Choo C."/>
            <person name="Paponov I."/>
            <person name="Finkler A."/>
            <person name="Soon Heng Tan C."/>
            <person name="Hutchins A.P."/>
            <person name="Weinmeier T."/>
            <person name="Rattei T."/>
            <person name="Chu J.S."/>
            <person name="Gimenez G."/>
            <person name="Irimia M."/>
            <person name="Rigden D.J."/>
            <person name="Fitzpatrick D.A."/>
            <person name="Lorenzo-Morales J."/>
            <person name="Bateman A."/>
            <person name="Chiu C.H."/>
            <person name="Tang P."/>
            <person name="Hegemann P."/>
            <person name="Fromm H."/>
            <person name="Raoult D."/>
            <person name="Greub G."/>
            <person name="Miranda-Saavedra D."/>
            <person name="Chen N."/>
            <person name="Nash P."/>
            <person name="Ginger M.L."/>
            <person name="Horn M."/>
            <person name="Schaap P."/>
            <person name="Caler L."/>
            <person name="Loftus B."/>
        </authorList>
    </citation>
    <scope>NUCLEOTIDE SEQUENCE [LARGE SCALE GENOMIC DNA]</scope>
    <source>
        <strain evidence="2 3">Neff</strain>
    </source>
</reference>
<dbReference type="RefSeq" id="XP_004337606.1">
    <property type="nucleotide sequence ID" value="XM_004337558.1"/>
</dbReference>
<evidence type="ECO:0000313" key="2">
    <source>
        <dbReference type="EMBL" id="ELR15593.1"/>
    </source>
</evidence>
<accession>L8GSP2</accession>
<organism evidence="2 3">
    <name type="scientific">Acanthamoeba castellanii (strain ATCC 30010 / Neff)</name>
    <dbReference type="NCBI Taxonomy" id="1257118"/>
    <lineage>
        <taxon>Eukaryota</taxon>
        <taxon>Amoebozoa</taxon>
        <taxon>Discosea</taxon>
        <taxon>Longamoebia</taxon>
        <taxon>Centramoebida</taxon>
        <taxon>Acanthamoebidae</taxon>
        <taxon>Acanthamoeba</taxon>
    </lineage>
</organism>
<gene>
    <name evidence="2" type="ORF">ACA1_164740</name>
</gene>
<protein>
    <submittedName>
        <fullName evidence="2">Uncharacterized protein</fullName>
    </submittedName>
</protein>
<keyword evidence="1" id="KW-0732">Signal</keyword>
<dbReference type="Proteomes" id="UP000011083">
    <property type="component" value="Unassembled WGS sequence"/>
</dbReference>
<dbReference type="EMBL" id="KB008026">
    <property type="protein sequence ID" value="ELR15593.1"/>
    <property type="molecule type" value="Genomic_DNA"/>
</dbReference>
<sequence length="309" mass="32618">MKTTLSFALLGLVLCACAAQAATGSYTLSSDSPPQITLDLASEPGARVFNATEMQPTDGFGTPTKLAIDVGDFSIDFYGEKITNFTLSFAGFIAFGEIYGNETKDPSFPLADCPFPSRPSKLADFAFYQGLAFAWSQYDWSEGGNVAYKVYPAGSCPYTAKAAQACLVVQATVLPYYGLSAEKGLGNATAFIFSSGDFLVQVDSSSTGNWGNQRSDSVGVIFGIQDVLKGQGVTYPGEQYCNATATAGWESVTNATTLYPGQTFGFYITAPCPSGQVIRPNGLGCYKAPTSSAAKSTAAWIDSIVDLFL</sequence>
<evidence type="ECO:0000313" key="3">
    <source>
        <dbReference type="Proteomes" id="UP000011083"/>
    </source>
</evidence>
<feature type="signal peptide" evidence="1">
    <location>
        <begin position="1"/>
        <end position="24"/>
    </location>
</feature>